<gene>
    <name evidence="4" type="ORF">JI749_05755</name>
</gene>
<keyword evidence="1" id="KW-0858">Xylan degradation</keyword>
<protein>
    <recommendedName>
        <fullName evidence="3">Glucosamine inositolphosphorylceramide transferase 1 N-terminal domain-containing protein</fullName>
    </recommendedName>
</protein>
<evidence type="ECO:0000259" key="3">
    <source>
        <dbReference type="Pfam" id="PF24793"/>
    </source>
</evidence>
<sequence length="406" mass="44393">MDKPHLLIDLSGQPEEGDIPTLALRFDGHRQFINGLRHMLATGSLPVITTVVGHDTVGIARPMISDRLWLTRIGNDVLAGAISLVEHSVARFFAGALTPIDTPVAEPATAGFLRHYFPQLATGLLDRLRHKLSRGRPFYWQTAYRIGEDAGVAERAALDGAPFAVLEDDGARFYADPFVVERDGECFLFVEEYPYATAKGVISVARLGPDGRFGVPKVVLEEPYHLSYPQVFSHDGTMFMLPESGGARRLVLYRAAAFPDRWEVHTVLLDDIDINDATLLQRDGRFWLFGTERRGSGSASDTLVVFSAPDLRGPWSPHRLNPIAIDRFGTRPGGAFIERDGRTFLPVQDGSRSYGGGLGLAELLRVDDEAVMLSAPAPIRAGSAWKRKGIHTLNRAGGVEVVDSAG</sequence>
<dbReference type="PANTHER" id="PTHR43772">
    <property type="entry name" value="ENDO-1,4-BETA-XYLANASE"/>
    <property type="match status" value="1"/>
</dbReference>
<dbReference type="SUPFAM" id="SSF75005">
    <property type="entry name" value="Arabinanase/levansucrase/invertase"/>
    <property type="match status" value="1"/>
</dbReference>
<dbReference type="InterPro" id="IPR056442">
    <property type="entry name" value="GINT1_N"/>
</dbReference>
<feature type="domain" description="Glucosamine inositolphosphorylceramide transferase 1 N-terminal" evidence="3">
    <location>
        <begin position="171"/>
        <end position="361"/>
    </location>
</feature>
<evidence type="ECO:0000256" key="2">
    <source>
        <dbReference type="ARBA" id="ARBA00023277"/>
    </source>
</evidence>
<name>A0ABX7C1I9_9HYPH</name>
<keyword evidence="1" id="KW-0624">Polysaccharide degradation</keyword>
<keyword evidence="2" id="KW-0119">Carbohydrate metabolism</keyword>
<dbReference type="EMBL" id="CP068047">
    <property type="protein sequence ID" value="QQR37119.1"/>
    <property type="molecule type" value="Genomic_DNA"/>
</dbReference>
<dbReference type="RefSeq" id="WP_201660582.1">
    <property type="nucleotide sequence ID" value="NZ_CP068047.1"/>
</dbReference>
<evidence type="ECO:0000313" key="4">
    <source>
        <dbReference type="EMBL" id="QQR37119.1"/>
    </source>
</evidence>
<proteinExistence type="predicted"/>
<dbReference type="InterPro" id="IPR023296">
    <property type="entry name" value="Glyco_hydro_beta-prop_sf"/>
</dbReference>
<organism evidence="4 5">
    <name type="scientific">Devosia oryziradicis</name>
    <dbReference type="NCBI Taxonomy" id="2801335"/>
    <lineage>
        <taxon>Bacteria</taxon>
        <taxon>Pseudomonadati</taxon>
        <taxon>Pseudomonadota</taxon>
        <taxon>Alphaproteobacteria</taxon>
        <taxon>Hyphomicrobiales</taxon>
        <taxon>Devosiaceae</taxon>
        <taxon>Devosia</taxon>
    </lineage>
</organism>
<accession>A0ABX7C1I9</accession>
<dbReference type="Gene3D" id="2.115.10.20">
    <property type="entry name" value="Glycosyl hydrolase domain, family 43"/>
    <property type="match status" value="1"/>
</dbReference>
<evidence type="ECO:0000256" key="1">
    <source>
        <dbReference type="ARBA" id="ARBA00022651"/>
    </source>
</evidence>
<evidence type="ECO:0000313" key="5">
    <source>
        <dbReference type="Proteomes" id="UP000595460"/>
    </source>
</evidence>
<dbReference type="InterPro" id="IPR052176">
    <property type="entry name" value="Glycosyl_Hydrlase_43_Enz"/>
</dbReference>
<dbReference type="Pfam" id="PF24793">
    <property type="entry name" value="GINT1_N"/>
    <property type="match status" value="1"/>
</dbReference>
<dbReference type="PANTHER" id="PTHR43772:SF2">
    <property type="entry name" value="PUTATIVE (AFU_ORTHOLOGUE AFUA_2G04480)-RELATED"/>
    <property type="match status" value="1"/>
</dbReference>
<reference evidence="4 5" key="1">
    <citation type="submission" date="2021-01" db="EMBL/GenBank/DDBJ databases">
        <title>Genome seq and assembly of Devosia sp. G19.</title>
        <authorList>
            <person name="Chhetri G."/>
        </authorList>
    </citation>
    <scope>NUCLEOTIDE SEQUENCE [LARGE SCALE GENOMIC DNA]</scope>
    <source>
        <strain evidence="4 5">G19</strain>
    </source>
</reference>
<dbReference type="Proteomes" id="UP000595460">
    <property type="component" value="Chromosome"/>
</dbReference>
<keyword evidence="5" id="KW-1185">Reference proteome</keyword>